<evidence type="ECO:0000259" key="1">
    <source>
        <dbReference type="Pfam" id="PF07007"/>
    </source>
</evidence>
<evidence type="ECO:0000313" key="2">
    <source>
        <dbReference type="EMBL" id="MFC0633456.1"/>
    </source>
</evidence>
<gene>
    <name evidence="2" type="ORF">ACFFGE_06140</name>
</gene>
<reference evidence="2 3" key="1">
    <citation type="submission" date="2024-09" db="EMBL/GenBank/DDBJ databases">
        <authorList>
            <person name="Sun Q."/>
            <person name="Mori K."/>
        </authorList>
    </citation>
    <scope>NUCLEOTIDE SEQUENCE [LARGE SCALE GENOMIC DNA]</scope>
    <source>
        <strain evidence="2 3">NCAIM B.02621</strain>
    </source>
</reference>
<organism evidence="2 3">
    <name type="scientific">Brevundimonas balnearis</name>
    <dbReference type="NCBI Taxonomy" id="1572858"/>
    <lineage>
        <taxon>Bacteria</taxon>
        <taxon>Pseudomonadati</taxon>
        <taxon>Pseudomonadota</taxon>
        <taxon>Alphaproteobacteria</taxon>
        <taxon>Caulobacterales</taxon>
        <taxon>Caulobacteraceae</taxon>
        <taxon>Brevundimonas</taxon>
    </lineage>
</organism>
<keyword evidence="3" id="KW-1185">Reference proteome</keyword>
<dbReference type="Pfam" id="PF07007">
    <property type="entry name" value="LprI"/>
    <property type="match status" value="1"/>
</dbReference>
<evidence type="ECO:0000313" key="3">
    <source>
        <dbReference type="Proteomes" id="UP001589906"/>
    </source>
</evidence>
<dbReference type="InterPro" id="IPR009739">
    <property type="entry name" value="LprI-like_N"/>
</dbReference>
<proteinExistence type="predicted"/>
<dbReference type="Gene3D" id="1.20.1270.180">
    <property type="match status" value="1"/>
</dbReference>
<dbReference type="RefSeq" id="WP_376835372.1">
    <property type="nucleotide sequence ID" value="NZ_JBHLSW010000004.1"/>
</dbReference>
<accession>A0ABV6R1F5</accession>
<feature type="domain" description="Lysozyme inhibitor LprI-like N-terminal" evidence="1">
    <location>
        <begin position="19"/>
        <end position="120"/>
    </location>
</feature>
<sequence>MLITMMTMLALAQEPEVTCDDPVSTVEIGICMGRELEREQARQARYFAAVVERAEGLGDRIVGADGPEVAEALRAGQAAWEAYVQASCDATYAWWSDGTIRGSKALGCRIDLTRQRTHELWRAYLTYPDSTPPILPEPSGSAS</sequence>
<dbReference type="Proteomes" id="UP001589906">
    <property type="component" value="Unassembled WGS sequence"/>
</dbReference>
<comment type="caution">
    <text evidence="2">The sequence shown here is derived from an EMBL/GenBank/DDBJ whole genome shotgun (WGS) entry which is preliminary data.</text>
</comment>
<name>A0ABV6R1F5_9CAUL</name>
<protein>
    <submittedName>
        <fullName evidence="2">Lysozyme inhibitor LprI family protein</fullName>
    </submittedName>
</protein>
<dbReference type="EMBL" id="JBHLSW010000004">
    <property type="protein sequence ID" value="MFC0633456.1"/>
    <property type="molecule type" value="Genomic_DNA"/>
</dbReference>